<dbReference type="Proteomes" id="UP001221546">
    <property type="component" value="Chromosome"/>
</dbReference>
<dbReference type="EMBL" id="CP121646">
    <property type="protein sequence ID" value="WFU62889.1"/>
    <property type="molecule type" value="Genomic_DNA"/>
</dbReference>
<evidence type="ECO:0008006" key="3">
    <source>
        <dbReference type="Google" id="ProtNLM"/>
    </source>
</evidence>
<protein>
    <recommendedName>
        <fullName evidence="3">Transposase</fullName>
    </recommendedName>
</protein>
<name>A0ABY8JBF5_9BRAD</name>
<accession>A0ABY8JBF5</accession>
<sequence length="72" mass="7973">MSVIASGAKQSIFRHMRGDGLLRRFSAKLLRKFVAELLAMTIVSIGPHHAWKNGFRVQPCGLPSDAQLRIGE</sequence>
<organism evidence="1 2">
    <name type="scientific">Bradyrhizobium brasilense</name>
    <dbReference type="NCBI Taxonomy" id="1419277"/>
    <lineage>
        <taxon>Bacteria</taxon>
        <taxon>Pseudomonadati</taxon>
        <taxon>Pseudomonadota</taxon>
        <taxon>Alphaproteobacteria</taxon>
        <taxon>Hyphomicrobiales</taxon>
        <taxon>Nitrobacteraceae</taxon>
        <taxon>Bradyrhizobium</taxon>
    </lineage>
</organism>
<evidence type="ECO:0000313" key="1">
    <source>
        <dbReference type="EMBL" id="WFU62889.1"/>
    </source>
</evidence>
<evidence type="ECO:0000313" key="2">
    <source>
        <dbReference type="Proteomes" id="UP001221546"/>
    </source>
</evidence>
<keyword evidence="2" id="KW-1185">Reference proteome</keyword>
<reference evidence="1 2" key="1">
    <citation type="submission" date="2023-04" db="EMBL/GenBank/DDBJ databases">
        <title>Australian commercial rhizobial inoculants.</title>
        <authorList>
            <person name="Kohlmeier M.G."/>
            <person name="O'Hara G.W."/>
            <person name="Colombi E."/>
            <person name="Ramsay J.P."/>
            <person name="Terpolilli J."/>
        </authorList>
    </citation>
    <scope>NUCLEOTIDE SEQUENCE [LARGE SCALE GENOMIC DNA]</scope>
    <source>
        <strain evidence="1 2">CB627</strain>
    </source>
</reference>
<proteinExistence type="predicted"/>
<dbReference type="RefSeq" id="WP_158074192.1">
    <property type="nucleotide sequence ID" value="NZ_CP121646.1"/>
</dbReference>
<gene>
    <name evidence="1" type="ORF">QA636_36595</name>
</gene>